<evidence type="ECO:0000256" key="2">
    <source>
        <dbReference type="ARBA" id="ARBA00022737"/>
    </source>
</evidence>
<dbReference type="RefSeq" id="WP_108983940.1">
    <property type="nucleotide sequence ID" value="NZ_BFBR01000002.1"/>
</dbReference>
<feature type="domain" description="Beta/gamma crystallin 'Greek key'" evidence="4">
    <location>
        <begin position="33"/>
        <end position="108"/>
    </location>
</feature>
<dbReference type="InterPro" id="IPR001064">
    <property type="entry name" value="Beta/gamma_crystallin"/>
</dbReference>
<accession>A0A2P2E7K5</accession>
<evidence type="ECO:0000259" key="4">
    <source>
        <dbReference type="Pfam" id="PF00030"/>
    </source>
</evidence>
<dbReference type="OrthoDB" id="7186950at2"/>
<feature type="signal peptide" evidence="3">
    <location>
        <begin position="1"/>
        <end position="23"/>
    </location>
</feature>
<dbReference type="AlphaFoldDB" id="A0A2P2E7K5"/>
<keyword evidence="2" id="KW-0677">Repeat</keyword>
<dbReference type="InterPro" id="IPR011024">
    <property type="entry name" value="G_crystallin-like"/>
</dbReference>
<dbReference type="Gene3D" id="2.60.20.10">
    <property type="entry name" value="Crystallins"/>
    <property type="match status" value="1"/>
</dbReference>
<proteinExistence type="inferred from homology"/>
<evidence type="ECO:0000313" key="5">
    <source>
        <dbReference type="EMBL" id="GBF57045.1"/>
    </source>
</evidence>
<dbReference type="EMBL" id="BFBR01000002">
    <property type="protein sequence ID" value="GBF57045.1"/>
    <property type="molecule type" value="Genomic_DNA"/>
</dbReference>
<evidence type="ECO:0000256" key="3">
    <source>
        <dbReference type="SAM" id="SignalP"/>
    </source>
</evidence>
<reference evidence="5 6" key="1">
    <citation type="journal article" date="2018" name="Genome Announc.">
        <title>Draft Genome Sequence of "Candidatus Phycosocius bacilliformis," an Alphaproteobacterial Ectosymbiont of the Hydrocarbon-Producing Green Alga Botryococcus braunii.</title>
        <authorList>
            <person name="Tanabe Y."/>
            <person name="Yamaguchi H."/>
            <person name="Watanabe M.M."/>
        </authorList>
    </citation>
    <scope>NUCLEOTIDE SEQUENCE [LARGE SCALE GENOMIC DNA]</scope>
    <source>
        <strain evidence="5 6">BOTRYCO-2</strain>
    </source>
</reference>
<keyword evidence="3" id="KW-0732">Signal</keyword>
<comment type="caution">
    <text evidence="5">The sequence shown here is derived from an EMBL/GenBank/DDBJ whole genome shotgun (WGS) entry which is preliminary data.</text>
</comment>
<dbReference type="SUPFAM" id="SSF49695">
    <property type="entry name" value="gamma-Crystallin-like"/>
    <property type="match status" value="1"/>
</dbReference>
<evidence type="ECO:0000313" key="6">
    <source>
        <dbReference type="Proteomes" id="UP000245086"/>
    </source>
</evidence>
<protein>
    <recommendedName>
        <fullName evidence="4">Beta/gamma crystallin 'Greek key' domain-containing protein</fullName>
    </recommendedName>
</protein>
<evidence type="ECO:0000256" key="1">
    <source>
        <dbReference type="ARBA" id="ARBA00009646"/>
    </source>
</evidence>
<sequence length="200" mass="21196">MTKALILAMTALPVLALAPAAEAQRFGRDRPSITLFTGTDFRGQAVTITGDVPDLRQLNFDEAAGSLVARGDWQVCLDPNYGSRCRTYSDSIPNLESFRGRISSVRYIGRGGYGGGYGGGFGGGFGPGNGPGFGGGNPPPRYPGQSTTGRATVFFPGSINTPQFGGRSDANQFCRDQGLREAVYSGQDRNGNLEDVLCRR</sequence>
<name>A0A2P2E7K5_9PROT</name>
<keyword evidence="6" id="KW-1185">Reference proteome</keyword>
<dbReference type="Proteomes" id="UP000245086">
    <property type="component" value="Unassembled WGS sequence"/>
</dbReference>
<feature type="chain" id="PRO_5015107951" description="Beta/gamma crystallin 'Greek key' domain-containing protein" evidence="3">
    <location>
        <begin position="24"/>
        <end position="200"/>
    </location>
</feature>
<dbReference type="Pfam" id="PF00030">
    <property type="entry name" value="Crystall"/>
    <property type="match status" value="1"/>
</dbReference>
<gene>
    <name evidence="5" type="ORF">PbB2_00703</name>
</gene>
<comment type="similarity">
    <text evidence="1">Belongs to the beta/gamma-crystallin family.</text>
</comment>
<organism evidence="5 6">
    <name type="scientific">Candidatus Phycosocius bacilliformis</name>
    <dbReference type="NCBI Taxonomy" id="1445552"/>
    <lineage>
        <taxon>Bacteria</taxon>
        <taxon>Pseudomonadati</taxon>
        <taxon>Pseudomonadota</taxon>
        <taxon>Alphaproteobacteria</taxon>
        <taxon>Caulobacterales</taxon>
        <taxon>Caulobacterales incertae sedis</taxon>
        <taxon>Candidatus Phycosocius</taxon>
    </lineage>
</organism>